<organism evidence="2 3">
    <name type="scientific">Amanita muscaria (strain Koide BX008)</name>
    <dbReference type="NCBI Taxonomy" id="946122"/>
    <lineage>
        <taxon>Eukaryota</taxon>
        <taxon>Fungi</taxon>
        <taxon>Dikarya</taxon>
        <taxon>Basidiomycota</taxon>
        <taxon>Agaricomycotina</taxon>
        <taxon>Agaricomycetes</taxon>
        <taxon>Agaricomycetidae</taxon>
        <taxon>Agaricales</taxon>
        <taxon>Pluteineae</taxon>
        <taxon>Amanitaceae</taxon>
        <taxon>Amanita</taxon>
    </lineage>
</organism>
<keyword evidence="3" id="KW-1185">Reference proteome</keyword>
<dbReference type="AlphaFoldDB" id="A0A0C2XMC5"/>
<dbReference type="Proteomes" id="UP000054549">
    <property type="component" value="Unassembled WGS sequence"/>
</dbReference>
<evidence type="ECO:0000313" key="2">
    <source>
        <dbReference type="EMBL" id="KIL70711.1"/>
    </source>
</evidence>
<feature type="coiled-coil region" evidence="1">
    <location>
        <begin position="20"/>
        <end position="54"/>
    </location>
</feature>
<evidence type="ECO:0000313" key="3">
    <source>
        <dbReference type="Proteomes" id="UP000054549"/>
    </source>
</evidence>
<sequence>MDSETCSFLFKRWSDDYANCQRLQQELATLRQQHEDLLRQLQTLQLEREQCTRLHSLPAPPPPVQPLNQAVIEAELQRWPEYLNLKEQLQASVEHKQLLTNENNDLRSALQRHEAQATDDTQSISALTERVQELTAANANLGQDCDRITQQYEDVKAKHDELQRIAKMLYDADTKLEERVRIMLTSPRPF</sequence>
<protein>
    <submittedName>
        <fullName evidence="2">Uncharacterized protein</fullName>
    </submittedName>
</protein>
<feature type="coiled-coil region" evidence="1">
    <location>
        <begin position="96"/>
        <end position="165"/>
    </location>
</feature>
<dbReference type="HOGENOM" id="CLU_1427633_0_0_1"/>
<dbReference type="InParanoid" id="A0A0C2XMC5"/>
<dbReference type="EMBL" id="KN818223">
    <property type="protein sequence ID" value="KIL70711.1"/>
    <property type="molecule type" value="Genomic_DNA"/>
</dbReference>
<reference evidence="2 3" key="1">
    <citation type="submission" date="2014-04" db="EMBL/GenBank/DDBJ databases">
        <title>Evolutionary Origins and Diversification of the Mycorrhizal Mutualists.</title>
        <authorList>
            <consortium name="DOE Joint Genome Institute"/>
            <consortium name="Mycorrhizal Genomics Consortium"/>
            <person name="Kohler A."/>
            <person name="Kuo A."/>
            <person name="Nagy L.G."/>
            <person name="Floudas D."/>
            <person name="Copeland A."/>
            <person name="Barry K.W."/>
            <person name="Cichocki N."/>
            <person name="Veneault-Fourrey C."/>
            <person name="LaButti K."/>
            <person name="Lindquist E.A."/>
            <person name="Lipzen A."/>
            <person name="Lundell T."/>
            <person name="Morin E."/>
            <person name="Murat C."/>
            <person name="Riley R."/>
            <person name="Ohm R."/>
            <person name="Sun H."/>
            <person name="Tunlid A."/>
            <person name="Henrissat B."/>
            <person name="Grigoriev I.V."/>
            <person name="Hibbett D.S."/>
            <person name="Martin F."/>
        </authorList>
    </citation>
    <scope>NUCLEOTIDE SEQUENCE [LARGE SCALE GENOMIC DNA]</scope>
    <source>
        <strain evidence="2 3">Koide BX008</strain>
    </source>
</reference>
<keyword evidence="1" id="KW-0175">Coiled coil</keyword>
<gene>
    <name evidence="2" type="ORF">M378DRAFT_481405</name>
</gene>
<accession>A0A0C2XMC5</accession>
<name>A0A0C2XMC5_AMAMK</name>
<proteinExistence type="predicted"/>
<evidence type="ECO:0000256" key="1">
    <source>
        <dbReference type="SAM" id="Coils"/>
    </source>
</evidence>